<evidence type="ECO:0000313" key="1">
    <source>
        <dbReference type="EMBL" id="RNA33244.1"/>
    </source>
</evidence>
<name>A0A3M7SBP7_BRAPC</name>
<dbReference type="AlphaFoldDB" id="A0A3M7SBP7"/>
<protein>
    <submittedName>
        <fullName evidence="1">Uncharacterized protein</fullName>
    </submittedName>
</protein>
<sequence length="79" mass="9100">METDEQMEVNVEPNIIGNKNGATYGKHLDNNKNIKAQPELIVHPVFLENSICYHIVACCILNDIDYLESKDKIFYEMDL</sequence>
<keyword evidence="2" id="KW-1185">Reference proteome</keyword>
<comment type="caution">
    <text evidence="1">The sequence shown here is derived from an EMBL/GenBank/DDBJ whole genome shotgun (WGS) entry which is preliminary data.</text>
</comment>
<dbReference type="Proteomes" id="UP000276133">
    <property type="component" value="Unassembled WGS sequence"/>
</dbReference>
<reference evidence="1 2" key="1">
    <citation type="journal article" date="2018" name="Sci. Rep.">
        <title>Genomic signatures of local adaptation to the degree of environmental predictability in rotifers.</title>
        <authorList>
            <person name="Franch-Gras L."/>
            <person name="Hahn C."/>
            <person name="Garcia-Roger E.M."/>
            <person name="Carmona M.J."/>
            <person name="Serra M."/>
            <person name="Gomez A."/>
        </authorList>
    </citation>
    <scope>NUCLEOTIDE SEQUENCE [LARGE SCALE GENOMIC DNA]</scope>
    <source>
        <strain evidence="1">HYR1</strain>
    </source>
</reference>
<proteinExistence type="predicted"/>
<organism evidence="1 2">
    <name type="scientific">Brachionus plicatilis</name>
    <name type="common">Marine rotifer</name>
    <name type="synonym">Brachionus muelleri</name>
    <dbReference type="NCBI Taxonomy" id="10195"/>
    <lineage>
        <taxon>Eukaryota</taxon>
        <taxon>Metazoa</taxon>
        <taxon>Spiralia</taxon>
        <taxon>Gnathifera</taxon>
        <taxon>Rotifera</taxon>
        <taxon>Eurotatoria</taxon>
        <taxon>Monogononta</taxon>
        <taxon>Pseudotrocha</taxon>
        <taxon>Ploima</taxon>
        <taxon>Brachionidae</taxon>
        <taxon>Brachionus</taxon>
    </lineage>
</organism>
<evidence type="ECO:0000313" key="2">
    <source>
        <dbReference type="Proteomes" id="UP000276133"/>
    </source>
</evidence>
<gene>
    <name evidence="1" type="ORF">BpHYR1_014247</name>
</gene>
<accession>A0A3M7SBP7</accession>
<dbReference type="EMBL" id="REGN01001667">
    <property type="protein sequence ID" value="RNA33244.1"/>
    <property type="molecule type" value="Genomic_DNA"/>
</dbReference>